<dbReference type="AlphaFoldDB" id="A0A8J2L703"/>
<name>A0A8J2L703_9HEXA</name>
<evidence type="ECO:0000313" key="2">
    <source>
        <dbReference type="Proteomes" id="UP000708208"/>
    </source>
</evidence>
<comment type="caution">
    <text evidence="1">The sequence shown here is derived from an EMBL/GenBank/DDBJ whole genome shotgun (WGS) entry which is preliminary data.</text>
</comment>
<proteinExistence type="predicted"/>
<protein>
    <submittedName>
        <fullName evidence="1">Uncharacterized protein</fullName>
    </submittedName>
</protein>
<reference evidence="1" key="1">
    <citation type="submission" date="2021-06" db="EMBL/GenBank/DDBJ databases">
        <authorList>
            <person name="Hodson N. C."/>
            <person name="Mongue J. A."/>
            <person name="Jaron S. K."/>
        </authorList>
    </citation>
    <scope>NUCLEOTIDE SEQUENCE</scope>
</reference>
<evidence type="ECO:0000313" key="1">
    <source>
        <dbReference type="EMBL" id="CAG7826777.1"/>
    </source>
</evidence>
<dbReference type="EMBL" id="CAJVCH010541093">
    <property type="protein sequence ID" value="CAG7826777.1"/>
    <property type="molecule type" value="Genomic_DNA"/>
</dbReference>
<feature type="non-terminal residue" evidence="1">
    <location>
        <position position="1"/>
    </location>
</feature>
<organism evidence="1 2">
    <name type="scientific">Allacma fusca</name>
    <dbReference type="NCBI Taxonomy" id="39272"/>
    <lineage>
        <taxon>Eukaryota</taxon>
        <taxon>Metazoa</taxon>
        <taxon>Ecdysozoa</taxon>
        <taxon>Arthropoda</taxon>
        <taxon>Hexapoda</taxon>
        <taxon>Collembola</taxon>
        <taxon>Symphypleona</taxon>
        <taxon>Sminthuridae</taxon>
        <taxon>Allacma</taxon>
    </lineage>
</organism>
<gene>
    <name evidence="1" type="ORF">AFUS01_LOCUS36815</name>
</gene>
<accession>A0A8J2L703</accession>
<dbReference type="Proteomes" id="UP000708208">
    <property type="component" value="Unassembled WGS sequence"/>
</dbReference>
<keyword evidence="2" id="KW-1185">Reference proteome</keyword>
<sequence>LNFKYNFEHGDNESAFL</sequence>